<dbReference type="Pfam" id="PF00978">
    <property type="entry name" value="RdRP_2"/>
    <property type="match status" value="1"/>
</dbReference>
<evidence type="ECO:0000313" key="3">
    <source>
        <dbReference type="Proteomes" id="UP000078046"/>
    </source>
</evidence>
<dbReference type="Proteomes" id="UP000078046">
    <property type="component" value="Unassembled WGS sequence"/>
</dbReference>
<accession>A0A177AQN5</accession>
<reference evidence="2 3" key="1">
    <citation type="submission" date="2016-04" db="EMBL/GenBank/DDBJ databases">
        <title>The genome of Intoshia linei affirms orthonectids as highly simplified spiralians.</title>
        <authorList>
            <person name="Mikhailov K.V."/>
            <person name="Slusarev G.S."/>
            <person name="Nikitin M.A."/>
            <person name="Logacheva M.D."/>
            <person name="Penin A."/>
            <person name="Aleoshin V."/>
            <person name="Panchin Y.V."/>
        </authorList>
    </citation>
    <scope>NUCLEOTIDE SEQUENCE [LARGE SCALE GENOMIC DNA]</scope>
    <source>
        <strain evidence="2">Intl2013</strain>
        <tissue evidence="2">Whole animal</tissue>
    </source>
</reference>
<dbReference type="AlphaFoldDB" id="A0A177AQN5"/>
<dbReference type="GO" id="GO:0003723">
    <property type="term" value="F:RNA binding"/>
    <property type="evidence" value="ECO:0007669"/>
    <property type="project" value="InterPro"/>
</dbReference>
<feature type="non-terminal residue" evidence="2">
    <location>
        <position position="1"/>
    </location>
</feature>
<proteinExistence type="predicted"/>
<name>A0A177AQN5_9BILA</name>
<evidence type="ECO:0000313" key="2">
    <source>
        <dbReference type="EMBL" id="OAF63574.1"/>
    </source>
</evidence>
<dbReference type="InterPro" id="IPR001788">
    <property type="entry name" value="RNA-dep_RNA_pol_alsuvir"/>
</dbReference>
<dbReference type="EMBL" id="LWCA01003154">
    <property type="protein sequence ID" value="OAF63574.1"/>
    <property type="molecule type" value="Genomic_DNA"/>
</dbReference>
<comment type="caution">
    <text evidence="2">The sequence shown here is derived from an EMBL/GenBank/DDBJ whole genome shotgun (WGS) entry which is preliminary data.</text>
</comment>
<dbReference type="GO" id="GO:0006351">
    <property type="term" value="P:DNA-templated transcription"/>
    <property type="evidence" value="ECO:0007669"/>
    <property type="project" value="InterPro"/>
</dbReference>
<organism evidence="2 3">
    <name type="scientific">Intoshia linei</name>
    <dbReference type="NCBI Taxonomy" id="1819745"/>
    <lineage>
        <taxon>Eukaryota</taxon>
        <taxon>Metazoa</taxon>
        <taxon>Spiralia</taxon>
        <taxon>Lophotrochozoa</taxon>
        <taxon>Mesozoa</taxon>
        <taxon>Orthonectida</taxon>
        <taxon>Rhopaluridae</taxon>
        <taxon>Intoshia</taxon>
    </lineage>
</organism>
<evidence type="ECO:0000259" key="1">
    <source>
        <dbReference type="Pfam" id="PF00978"/>
    </source>
</evidence>
<feature type="domain" description="RNA-dependent RNA polymerase alsuviricetes" evidence="1">
    <location>
        <begin position="15"/>
        <end position="136"/>
    </location>
</feature>
<protein>
    <recommendedName>
        <fullName evidence="1">RNA-dependent RNA polymerase alsuviricetes domain-containing protein</fullName>
    </recommendedName>
</protein>
<keyword evidence="3" id="KW-1185">Reference proteome</keyword>
<gene>
    <name evidence="2" type="ORF">A3Q56_08718</name>
</gene>
<sequence>GVYLSVNNDDIINADNNVEIENSNISLVIVSFINSKKNMKTKLWTIAYPNRLTTVKVLVTAVDQKNFGVPKLMANWSLAIIVNKVVEKFIDYYCVYNWADCVPSSDSTGIKVTGGEPSTWLRKCDPAKLGKLDRALYEMIFKAEYDLYLKVYALRITLIDIDNFCII</sequence>
<dbReference type="GO" id="GO:0003968">
    <property type="term" value="F:RNA-directed RNA polymerase activity"/>
    <property type="evidence" value="ECO:0007669"/>
    <property type="project" value="InterPro"/>
</dbReference>